<feature type="transmembrane region" description="Helical" evidence="7">
    <location>
        <begin position="209"/>
        <end position="231"/>
    </location>
</feature>
<dbReference type="Pfam" id="PF01594">
    <property type="entry name" value="AI-2E_transport"/>
    <property type="match status" value="1"/>
</dbReference>
<evidence type="ECO:0000256" key="4">
    <source>
        <dbReference type="ARBA" id="ARBA00022989"/>
    </source>
</evidence>
<feature type="transmembrane region" description="Helical" evidence="7">
    <location>
        <begin position="328"/>
        <end position="348"/>
    </location>
</feature>
<feature type="transmembrane region" description="Helical" evidence="7">
    <location>
        <begin position="78"/>
        <end position="95"/>
    </location>
</feature>
<comment type="caution">
    <text evidence="8">The sequence shown here is derived from an EMBL/GenBank/DDBJ whole genome shotgun (WGS) entry which is preliminary data.</text>
</comment>
<dbReference type="Proteomes" id="UP000275256">
    <property type="component" value="Unassembled WGS sequence"/>
</dbReference>
<dbReference type="GO" id="GO:0055085">
    <property type="term" value="P:transmembrane transport"/>
    <property type="evidence" value="ECO:0007669"/>
    <property type="project" value="TreeGrafter"/>
</dbReference>
<dbReference type="EMBL" id="REFW01000005">
    <property type="protein sequence ID" value="RMB57805.1"/>
    <property type="molecule type" value="Genomic_DNA"/>
</dbReference>
<dbReference type="InterPro" id="IPR002549">
    <property type="entry name" value="AI-2E-like"/>
</dbReference>
<organism evidence="8 9">
    <name type="scientific">Tessaracoccus antarcticus</name>
    <dbReference type="NCBI Taxonomy" id="2479848"/>
    <lineage>
        <taxon>Bacteria</taxon>
        <taxon>Bacillati</taxon>
        <taxon>Actinomycetota</taxon>
        <taxon>Actinomycetes</taxon>
        <taxon>Propionibacteriales</taxon>
        <taxon>Propionibacteriaceae</taxon>
        <taxon>Tessaracoccus</taxon>
    </lineage>
</organism>
<evidence type="ECO:0000256" key="3">
    <source>
        <dbReference type="ARBA" id="ARBA00022692"/>
    </source>
</evidence>
<dbReference type="RefSeq" id="WP_121902584.1">
    <property type="nucleotide sequence ID" value="NZ_REFW01000005.1"/>
</dbReference>
<protein>
    <submittedName>
        <fullName evidence="8">AI-2E family transporter</fullName>
    </submittedName>
</protein>
<evidence type="ECO:0000256" key="2">
    <source>
        <dbReference type="ARBA" id="ARBA00009773"/>
    </source>
</evidence>
<feature type="transmembrane region" description="Helical" evidence="7">
    <location>
        <begin position="293"/>
        <end position="316"/>
    </location>
</feature>
<evidence type="ECO:0000256" key="7">
    <source>
        <dbReference type="SAM" id="Phobius"/>
    </source>
</evidence>
<comment type="similarity">
    <text evidence="2">Belongs to the autoinducer-2 exporter (AI-2E) (TC 2.A.86) family.</text>
</comment>
<sequence length="419" mass="43828">MSEKNPTPEEGSTARRSAGGDEVHATLQAGSATLEDNQAPASSETTTTSPETTASPGARAEVGNAIVEVEVQPGFSRATGVAIALGATALAIGLLSTFADIIAPVFLGVNLLIAAYPVYTVLVRVKVPRALAAIATGLTVLLVLAAGVAAIVWSGTSMVTALRGYSDQFTELYTHAIQLLGRVGFDESALLDQLKSVSPSNVLGVVKGLVSNASGATGIILVVLVAMVFMVMDLPSMKERMGITDRLHPAFSSNIETFISGIRRYWLVTTIFGIIVAALDGGVLLLLGVPLPLVWAVLSFITNYIPNVGFIIGLLPPALLALVEKGPVTALIVVLAYSVMNFVIQSIIQPKFTGDAVGITPTVSFISLLLWTAVFGPLGALIALPFTLMIKAMLLDSDPRTRWINALIAANPKTVEEPT</sequence>
<comment type="subcellular location">
    <subcellularLocation>
        <location evidence="1">Membrane</location>
        <topology evidence="1">Multi-pass membrane protein</topology>
    </subcellularLocation>
</comment>
<evidence type="ECO:0000256" key="1">
    <source>
        <dbReference type="ARBA" id="ARBA00004141"/>
    </source>
</evidence>
<dbReference type="PANTHER" id="PTHR21716:SF64">
    <property type="entry name" value="AI-2 TRANSPORT PROTEIN TQSA"/>
    <property type="match status" value="1"/>
</dbReference>
<dbReference type="PANTHER" id="PTHR21716">
    <property type="entry name" value="TRANSMEMBRANE PROTEIN"/>
    <property type="match status" value="1"/>
</dbReference>
<dbReference type="AlphaFoldDB" id="A0A3M0FZ78"/>
<evidence type="ECO:0000313" key="8">
    <source>
        <dbReference type="EMBL" id="RMB57805.1"/>
    </source>
</evidence>
<feature type="transmembrane region" description="Helical" evidence="7">
    <location>
        <begin position="265"/>
        <end position="287"/>
    </location>
</feature>
<evidence type="ECO:0000256" key="5">
    <source>
        <dbReference type="ARBA" id="ARBA00023136"/>
    </source>
</evidence>
<keyword evidence="9" id="KW-1185">Reference proteome</keyword>
<keyword evidence="3 7" id="KW-0812">Transmembrane</keyword>
<keyword evidence="4 7" id="KW-1133">Transmembrane helix</keyword>
<accession>A0A3M0FZ78</accession>
<keyword evidence="5 7" id="KW-0472">Membrane</keyword>
<proteinExistence type="inferred from homology"/>
<name>A0A3M0FZ78_9ACTN</name>
<feature type="transmembrane region" description="Helical" evidence="7">
    <location>
        <begin position="368"/>
        <end position="390"/>
    </location>
</feature>
<evidence type="ECO:0000313" key="9">
    <source>
        <dbReference type="Proteomes" id="UP000275256"/>
    </source>
</evidence>
<feature type="compositionally biased region" description="Low complexity" evidence="6">
    <location>
        <begin position="39"/>
        <end position="56"/>
    </location>
</feature>
<gene>
    <name evidence="8" type="ORF">EAX62_15200</name>
</gene>
<feature type="region of interest" description="Disordered" evidence="6">
    <location>
        <begin position="1"/>
        <end position="59"/>
    </location>
</feature>
<reference evidence="8 9" key="1">
    <citation type="submission" date="2018-10" db="EMBL/GenBank/DDBJ databases">
        <title>Tessaracoccus antarcticuss sp. nov., isolated from sediment.</title>
        <authorList>
            <person name="Zhou L.Y."/>
            <person name="Du Z.J."/>
        </authorList>
    </citation>
    <scope>NUCLEOTIDE SEQUENCE [LARGE SCALE GENOMIC DNA]</scope>
    <source>
        <strain evidence="8 9">JDX10</strain>
    </source>
</reference>
<evidence type="ECO:0000256" key="6">
    <source>
        <dbReference type="SAM" id="MobiDB-lite"/>
    </source>
</evidence>
<dbReference type="OrthoDB" id="9799225at2"/>
<feature type="transmembrane region" description="Helical" evidence="7">
    <location>
        <begin position="131"/>
        <end position="153"/>
    </location>
</feature>
<dbReference type="GO" id="GO:0016020">
    <property type="term" value="C:membrane"/>
    <property type="evidence" value="ECO:0007669"/>
    <property type="project" value="UniProtKB-SubCell"/>
</dbReference>
<feature type="transmembrane region" description="Helical" evidence="7">
    <location>
        <begin position="101"/>
        <end position="119"/>
    </location>
</feature>